<feature type="chain" id="PRO_5035212758" description="Thioredoxin-like fold domain-containing protein" evidence="1">
    <location>
        <begin position="24"/>
        <end position="242"/>
    </location>
</feature>
<dbReference type="Gene3D" id="3.40.30.10">
    <property type="entry name" value="Glutaredoxin"/>
    <property type="match status" value="1"/>
</dbReference>
<dbReference type="OrthoDB" id="289091at2759"/>
<protein>
    <recommendedName>
        <fullName evidence="4">Thioredoxin-like fold domain-containing protein</fullName>
    </recommendedName>
</protein>
<dbReference type="SUPFAM" id="SSF52833">
    <property type="entry name" value="Thioredoxin-like"/>
    <property type="match status" value="1"/>
</dbReference>
<keyword evidence="3" id="KW-1185">Reference proteome</keyword>
<comment type="caution">
    <text evidence="2">The sequence shown here is derived from an EMBL/GenBank/DDBJ whole genome shotgun (WGS) entry which is preliminary data.</text>
</comment>
<name>A0A8J8NJE0_HALGN</name>
<keyword evidence="1" id="KW-0732">Signal</keyword>
<dbReference type="PANTHER" id="PTHR33875:SF2">
    <property type="entry name" value="ACR183CP"/>
    <property type="match status" value="1"/>
</dbReference>
<dbReference type="AlphaFoldDB" id="A0A8J8NJE0"/>
<reference evidence="2" key="1">
    <citation type="submission" date="2019-06" db="EMBL/GenBank/DDBJ databases">
        <authorList>
            <person name="Zheng W."/>
        </authorList>
    </citation>
    <scope>NUCLEOTIDE SEQUENCE</scope>
    <source>
        <strain evidence="2">QDHG01</strain>
    </source>
</reference>
<proteinExistence type="predicted"/>
<gene>
    <name evidence="2" type="ORF">FGO68_gene8021</name>
</gene>
<organism evidence="2 3">
    <name type="scientific">Halteria grandinella</name>
    <dbReference type="NCBI Taxonomy" id="5974"/>
    <lineage>
        <taxon>Eukaryota</taxon>
        <taxon>Sar</taxon>
        <taxon>Alveolata</taxon>
        <taxon>Ciliophora</taxon>
        <taxon>Intramacronucleata</taxon>
        <taxon>Spirotrichea</taxon>
        <taxon>Stichotrichia</taxon>
        <taxon>Sporadotrichida</taxon>
        <taxon>Halteriidae</taxon>
        <taxon>Halteria</taxon>
    </lineage>
</organism>
<evidence type="ECO:0000313" key="2">
    <source>
        <dbReference type="EMBL" id="TNV76163.1"/>
    </source>
</evidence>
<feature type="signal peptide" evidence="1">
    <location>
        <begin position="1"/>
        <end position="23"/>
    </location>
</feature>
<dbReference type="Proteomes" id="UP000785679">
    <property type="component" value="Unassembled WGS sequence"/>
</dbReference>
<sequence length="242" mass="27671">MRSITKSLAVLAVLALTTDVALAWDNTPPIPERHPGWGEGKGKQMIDFEVFYDLTCSASAAMHPEFKKFLDMPFLGATVRDAIRVNYAFFPLPYHHASWIPHKIIPYIIDKCVFDPLGCKLPYYMDFVFNNQNFILTAKDTSYNDLVVQWSQMVSFAFGWNATDLQNLYNWDTDGHNSEMRTRYMWKYSASQGVSATPSLAVNGIQVQEPPFDANSMLQLLTDVYNAQKVKMAQFQAYNYDE</sequence>
<evidence type="ECO:0000256" key="1">
    <source>
        <dbReference type="SAM" id="SignalP"/>
    </source>
</evidence>
<dbReference type="PANTHER" id="PTHR33875">
    <property type="entry name" value="OS09G0542200 PROTEIN"/>
    <property type="match status" value="1"/>
</dbReference>
<dbReference type="EMBL" id="RRYP01014071">
    <property type="protein sequence ID" value="TNV76163.1"/>
    <property type="molecule type" value="Genomic_DNA"/>
</dbReference>
<accession>A0A8J8NJE0</accession>
<evidence type="ECO:0008006" key="4">
    <source>
        <dbReference type="Google" id="ProtNLM"/>
    </source>
</evidence>
<evidence type="ECO:0000313" key="3">
    <source>
        <dbReference type="Proteomes" id="UP000785679"/>
    </source>
</evidence>
<dbReference type="InterPro" id="IPR036249">
    <property type="entry name" value="Thioredoxin-like_sf"/>
</dbReference>